<dbReference type="OMA" id="EGMIGGQ"/>
<dbReference type="PANTHER" id="PTHR12001">
    <property type="entry name" value="GERANYLGERANYL PYROPHOSPHATE SYNTHASE"/>
    <property type="match status" value="1"/>
</dbReference>
<evidence type="ECO:0000313" key="7">
    <source>
        <dbReference type="EMBL" id="HII69998.1"/>
    </source>
</evidence>
<accession>A0A832TBX7</accession>
<protein>
    <submittedName>
        <fullName evidence="7">Polyprenyl synthetase family protein</fullName>
    </submittedName>
</protein>
<dbReference type="GO" id="GO:0046872">
    <property type="term" value="F:metal ion binding"/>
    <property type="evidence" value="ECO:0007669"/>
    <property type="project" value="UniProtKB-KW"/>
</dbReference>
<dbReference type="PROSITE" id="PS00723">
    <property type="entry name" value="POLYPRENYL_SYNTHASE_1"/>
    <property type="match status" value="1"/>
</dbReference>
<proteinExistence type="inferred from homology"/>
<name>A0A832TBX7_9EURY</name>
<dbReference type="RefSeq" id="WP_011019143.1">
    <property type="nucleotide sequence ID" value="NZ_DUJS01000002.1"/>
</dbReference>
<keyword evidence="5" id="KW-0460">Magnesium</keyword>
<dbReference type="EMBL" id="DUJS01000002">
    <property type="protein sequence ID" value="HII69998.1"/>
    <property type="molecule type" value="Genomic_DNA"/>
</dbReference>
<dbReference type="PROSITE" id="PS00444">
    <property type="entry name" value="POLYPRENYL_SYNTHASE_2"/>
    <property type="match status" value="1"/>
</dbReference>
<dbReference type="InterPro" id="IPR033749">
    <property type="entry name" value="Polyprenyl_synt_CS"/>
</dbReference>
<gene>
    <name evidence="7" type="ORF">HA336_02035</name>
</gene>
<dbReference type="SFLD" id="SFLDS00005">
    <property type="entry name" value="Isoprenoid_Synthase_Type_I"/>
    <property type="match status" value="1"/>
</dbReference>
<evidence type="ECO:0000313" key="8">
    <source>
        <dbReference type="Proteomes" id="UP000619545"/>
    </source>
</evidence>
<dbReference type="SUPFAM" id="SSF48576">
    <property type="entry name" value="Terpenoid synthases"/>
    <property type="match status" value="1"/>
</dbReference>
<evidence type="ECO:0000256" key="5">
    <source>
        <dbReference type="ARBA" id="ARBA00022842"/>
    </source>
</evidence>
<keyword evidence="4" id="KW-0479">Metal-binding</keyword>
<comment type="caution">
    <text evidence="7">The sequence shown here is derived from an EMBL/GenBank/DDBJ whole genome shotgun (WGS) entry which is preliminary data.</text>
</comment>
<evidence type="ECO:0000256" key="3">
    <source>
        <dbReference type="ARBA" id="ARBA00022679"/>
    </source>
</evidence>
<reference evidence="7" key="1">
    <citation type="journal article" date="2020" name="bioRxiv">
        <title>A rank-normalized archaeal taxonomy based on genome phylogeny resolves widespread incomplete and uneven classifications.</title>
        <authorList>
            <person name="Rinke C."/>
            <person name="Chuvochina M."/>
            <person name="Mussig A.J."/>
            <person name="Chaumeil P.-A."/>
            <person name="Waite D.W."/>
            <person name="Whitman W.B."/>
            <person name="Parks D.H."/>
            <person name="Hugenholtz P."/>
        </authorList>
    </citation>
    <scope>NUCLEOTIDE SEQUENCE</scope>
    <source>
        <strain evidence="7">UBA8853</strain>
    </source>
</reference>
<comment type="cofactor">
    <cofactor evidence="1">
        <name>Mg(2+)</name>
        <dbReference type="ChEBI" id="CHEBI:18420"/>
    </cofactor>
</comment>
<evidence type="ECO:0000256" key="6">
    <source>
        <dbReference type="RuleBase" id="RU004466"/>
    </source>
</evidence>
<organism evidence="7 8">
    <name type="scientific">Methanopyrus kandleri</name>
    <dbReference type="NCBI Taxonomy" id="2320"/>
    <lineage>
        <taxon>Archaea</taxon>
        <taxon>Methanobacteriati</taxon>
        <taxon>Methanobacteriota</taxon>
        <taxon>Methanomada group</taxon>
        <taxon>Methanopyri</taxon>
        <taxon>Methanopyrales</taxon>
        <taxon>Methanopyraceae</taxon>
        <taxon>Methanopyrus</taxon>
    </lineage>
</organism>
<dbReference type="NCBIfam" id="NF040698">
    <property type="entry name" value="IdsA_Meth"/>
    <property type="match status" value="1"/>
</dbReference>
<evidence type="ECO:0000256" key="1">
    <source>
        <dbReference type="ARBA" id="ARBA00001946"/>
    </source>
</evidence>
<sequence length="324" mass="36063">MRSEILKELNRARELVDAKIEEVLPRGGPEDLYDACWHLIEAGGKRIRPLLAIKSCLMLGGSEEDVLPEAVAVELIHTFTLIHDDIMDEDDERRGVPAVHVKWGVPVAILAGDTLFSKAFEVAAEGGDVEAVKELARACTEICEGQAMDIGFENRTEVTEDEFLEMIRKKTAALIRTSCVVGGLKAGANREQLEALREYGENLGIAFQIQDDVLDLVGDESELGKPVGSDIVEGKKTLIVIKGLELADEEQRERILSVLGNEDASREDVREVIQILEDLGAIDYAKKRAREYADRAKAALRELPENEHREFLEKLADFVVEREF</sequence>
<dbReference type="GeneID" id="1476875"/>
<dbReference type="GO" id="GO:0004659">
    <property type="term" value="F:prenyltransferase activity"/>
    <property type="evidence" value="ECO:0007669"/>
    <property type="project" value="InterPro"/>
</dbReference>
<dbReference type="InterPro" id="IPR053491">
    <property type="entry name" value="Isoprenyl_diphosphate_synthase"/>
</dbReference>
<dbReference type="AlphaFoldDB" id="A0A832TBX7"/>
<dbReference type="Pfam" id="PF00348">
    <property type="entry name" value="polyprenyl_synt"/>
    <property type="match status" value="1"/>
</dbReference>
<dbReference type="InterPro" id="IPR000092">
    <property type="entry name" value="Polyprenyl_synt"/>
</dbReference>
<evidence type="ECO:0000256" key="2">
    <source>
        <dbReference type="ARBA" id="ARBA00006706"/>
    </source>
</evidence>
<dbReference type="Proteomes" id="UP000619545">
    <property type="component" value="Unassembled WGS sequence"/>
</dbReference>
<dbReference type="Gene3D" id="1.10.600.10">
    <property type="entry name" value="Farnesyl Diphosphate Synthase"/>
    <property type="match status" value="1"/>
</dbReference>
<keyword evidence="3 6" id="KW-0808">Transferase</keyword>
<dbReference type="SFLD" id="SFLDG01017">
    <property type="entry name" value="Polyprenyl_Transferase_Like"/>
    <property type="match status" value="1"/>
</dbReference>
<dbReference type="InterPro" id="IPR008949">
    <property type="entry name" value="Isoprenoid_synthase_dom_sf"/>
</dbReference>
<comment type="similarity">
    <text evidence="2 6">Belongs to the FPP/GGPP synthase family.</text>
</comment>
<dbReference type="PANTHER" id="PTHR12001:SF85">
    <property type="entry name" value="SHORT CHAIN ISOPRENYL DIPHOSPHATE SYNTHASE"/>
    <property type="match status" value="1"/>
</dbReference>
<dbReference type="GO" id="GO:0008299">
    <property type="term" value="P:isoprenoid biosynthetic process"/>
    <property type="evidence" value="ECO:0007669"/>
    <property type="project" value="InterPro"/>
</dbReference>
<dbReference type="CDD" id="cd00685">
    <property type="entry name" value="Trans_IPPS_HT"/>
    <property type="match status" value="1"/>
</dbReference>
<evidence type="ECO:0000256" key="4">
    <source>
        <dbReference type="ARBA" id="ARBA00022723"/>
    </source>
</evidence>